<dbReference type="Proteomes" id="UP001499884">
    <property type="component" value="Unassembled WGS sequence"/>
</dbReference>
<evidence type="ECO:0000256" key="1">
    <source>
        <dbReference type="SAM" id="MobiDB-lite"/>
    </source>
</evidence>
<protein>
    <submittedName>
        <fullName evidence="2">Ethanolamine ammonia-lyase reactivating factor EutA</fullName>
    </submittedName>
</protein>
<dbReference type="InterPro" id="IPR043129">
    <property type="entry name" value="ATPase_NBD"/>
</dbReference>
<feature type="compositionally biased region" description="Basic residues" evidence="1">
    <location>
        <begin position="9"/>
        <end position="20"/>
    </location>
</feature>
<proteinExistence type="predicted"/>
<comment type="caution">
    <text evidence="2">The sequence shown here is derived from an EMBL/GenBank/DDBJ whole genome shotgun (WGS) entry which is preliminary data.</text>
</comment>
<dbReference type="InterPro" id="IPR009377">
    <property type="entry name" value="EutA"/>
</dbReference>
<dbReference type="SUPFAM" id="SSF53067">
    <property type="entry name" value="Actin-like ATPase domain"/>
    <property type="match status" value="1"/>
</dbReference>
<dbReference type="RefSeq" id="WP_345639837.1">
    <property type="nucleotide sequence ID" value="NZ_BAABEP010000001.1"/>
</dbReference>
<sequence length="544" mass="58189">MQHDEHPGHPHGGHAHHSHSHGHDAGAGDERTVYSAAWAPDDDHVHDDEPLGALEDNPIWQQDNVTLHSVGMDIGSSGTQVVFSELRLRRISEDLTSRYIVVRRATTYRSPVELTPYASAEHIDAEALGSIIDRAYNAARVHPDRVDTGVVILTGEALRRQNAEAIAGVLAERGGELVTATAGHHMEAMLAAYGSGAAQTSYDKGLRLLNVDIGGGTTKLALVEGGRVLRTAAVHIGGRLQVTDEGARIVRLDPAGRAHAARAGFRWELGDTATPEESAKVAETMADTLITALTADPLPDDVAALFLTEPLGPLGRVDGVMVSGGVAEYVYEREERRFGDLGMPLGHALRRRLDTGALPYPLLPAGECIRATALGASEYSVQLSGNTGFITAPDTLLPRRNLQVVKPVYTLGESVDAAEIADAVRRHLVALDVAPEADVALAMGWQGLPSYERVAALARGVRDGLAERTALGRPVYVMLDGDVAMTLGRLLRDELGVSGDILVIDGVSLRDFDYIDIGRRRFPSNTVPVTIKSLIFSEDPRAAA</sequence>
<evidence type="ECO:0000313" key="2">
    <source>
        <dbReference type="EMBL" id="GAA3707295.1"/>
    </source>
</evidence>
<gene>
    <name evidence="2" type="ORF">GCM10023082_01690</name>
</gene>
<dbReference type="PANTHER" id="PTHR32432">
    <property type="entry name" value="CELL DIVISION PROTEIN FTSA-RELATED"/>
    <property type="match status" value="1"/>
</dbReference>
<accession>A0ABP7DPJ8</accession>
<evidence type="ECO:0000313" key="3">
    <source>
        <dbReference type="Proteomes" id="UP001499884"/>
    </source>
</evidence>
<keyword evidence="3" id="KW-1185">Reference proteome</keyword>
<dbReference type="EMBL" id="BAABEP010000001">
    <property type="protein sequence ID" value="GAA3707295.1"/>
    <property type="molecule type" value="Genomic_DNA"/>
</dbReference>
<dbReference type="InterPro" id="IPR050696">
    <property type="entry name" value="FtsA/MreB"/>
</dbReference>
<dbReference type="PANTHER" id="PTHR32432:SF13">
    <property type="entry name" value="ETHANOLAMINE AMMONIA-LYASE REACTIVASE EUTA"/>
    <property type="match status" value="1"/>
</dbReference>
<feature type="region of interest" description="Disordered" evidence="1">
    <location>
        <begin position="1"/>
        <end position="28"/>
    </location>
</feature>
<name>A0ABP7DPJ8_9ACTN</name>
<dbReference type="Pfam" id="PF06277">
    <property type="entry name" value="EutA"/>
    <property type="match status" value="1"/>
</dbReference>
<reference evidence="3" key="1">
    <citation type="journal article" date="2019" name="Int. J. Syst. Evol. Microbiol.">
        <title>The Global Catalogue of Microorganisms (GCM) 10K type strain sequencing project: providing services to taxonomists for standard genome sequencing and annotation.</title>
        <authorList>
            <consortium name="The Broad Institute Genomics Platform"/>
            <consortium name="The Broad Institute Genome Sequencing Center for Infectious Disease"/>
            <person name="Wu L."/>
            <person name="Ma J."/>
        </authorList>
    </citation>
    <scope>NUCLEOTIDE SEQUENCE [LARGE SCALE GENOMIC DNA]</scope>
    <source>
        <strain evidence="3">JCM 30846</strain>
    </source>
</reference>
<organism evidence="2 3">
    <name type="scientific">Streptomyces tremellae</name>
    <dbReference type="NCBI Taxonomy" id="1124239"/>
    <lineage>
        <taxon>Bacteria</taxon>
        <taxon>Bacillati</taxon>
        <taxon>Actinomycetota</taxon>
        <taxon>Actinomycetes</taxon>
        <taxon>Kitasatosporales</taxon>
        <taxon>Streptomycetaceae</taxon>
        <taxon>Streptomyces</taxon>
    </lineage>
</organism>